<sequence length="210" mass="22500">MNQRPRDILSRCERDYLAVIQSLMKKCLIGLASGDSDEGQAVLDKVTLDEGQAGSDPGTRDEGQAGSNPGTLDEGQARSDPGTRDEGQARPNPNDVVESLPLPTPSILAGPNLEHSDVEITDPSSQPLPEHMDEGFTAMAYPDVQVNLKLTVDEQVIPEEPVSSTGTLSSLQHLAKDFSFVIILNDKPSEPNNDKTTSDTEAESMVAGIF</sequence>
<reference evidence="2" key="2">
    <citation type="submission" date="2022-01" db="EMBL/GenBank/DDBJ databases">
        <authorList>
            <person name="Yamashiro T."/>
            <person name="Shiraishi A."/>
            <person name="Satake H."/>
            <person name="Nakayama K."/>
        </authorList>
    </citation>
    <scope>NUCLEOTIDE SEQUENCE</scope>
</reference>
<reference evidence="2" key="1">
    <citation type="journal article" date="2022" name="Int. J. Mol. Sci.">
        <title>Draft Genome of Tanacetum Coccineum: Genomic Comparison of Closely Related Tanacetum-Family Plants.</title>
        <authorList>
            <person name="Yamashiro T."/>
            <person name="Shiraishi A."/>
            <person name="Nakayama K."/>
            <person name="Satake H."/>
        </authorList>
    </citation>
    <scope>NUCLEOTIDE SEQUENCE</scope>
</reference>
<gene>
    <name evidence="2" type="ORF">Tco_0652986</name>
</gene>
<accession>A0ABQ4WZ27</accession>
<comment type="caution">
    <text evidence="2">The sequence shown here is derived from an EMBL/GenBank/DDBJ whole genome shotgun (WGS) entry which is preliminary data.</text>
</comment>
<feature type="region of interest" description="Disordered" evidence="1">
    <location>
        <begin position="188"/>
        <end position="210"/>
    </location>
</feature>
<feature type="region of interest" description="Disordered" evidence="1">
    <location>
        <begin position="42"/>
        <end position="124"/>
    </location>
</feature>
<dbReference type="EMBL" id="BQNB010009063">
    <property type="protein sequence ID" value="GJS58202.1"/>
    <property type="molecule type" value="Genomic_DNA"/>
</dbReference>
<evidence type="ECO:0000313" key="2">
    <source>
        <dbReference type="EMBL" id="GJS58202.1"/>
    </source>
</evidence>
<proteinExistence type="predicted"/>
<organism evidence="2 3">
    <name type="scientific">Tanacetum coccineum</name>
    <dbReference type="NCBI Taxonomy" id="301880"/>
    <lineage>
        <taxon>Eukaryota</taxon>
        <taxon>Viridiplantae</taxon>
        <taxon>Streptophyta</taxon>
        <taxon>Embryophyta</taxon>
        <taxon>Tracheophyta</taxon>
        <taxon>Spermatophyta</taxon>
        <taxon>Magnoliopsida</taxon>
        <taxon>eudicotyledons</taxon>
        <taxon>Gunneridae</taxon>
        <taxon>Pentapetalae</taxon>
        <taxon>asterids</taxon>
        <taxon>campanulids</taxon>
        <taxon>Asterales</taxon>
        <taxon>Asteraceae</taxon>
        <taxon>Asteroideae</taxon>
        <taxon>Anthemideae</taxon>
        <taxon>Anthemidinae</taxon>
        <taxon>Tanacetum</taxon>
    </lineage>
</organism>
<keyword evidence="3" id="KW-1185">Reference proteome</keyword>
<evidence type="ECO:0000256" key="1">
    <source>
        <dbReference type="SAM" id="MobiDB-lite"/>
    </source>
</evidence>
<evidence type="ECO:0000313" key="3">
    <source>
        <dbReference type="Proteomes" id="UP001151760"/>
    </source>
</evidence>
<protein>
    <submittedName>
        <fullName evidence="2">Uncharacterized protein</fullName>
    </submittedName>
</protein>
<feature type="compositionally biased region" description="Basic and acidic residues" evidence="1">
    <location>
        <begin position="188"/>
        <end position="198"/>
    </location>
</feature>
<name>A0ABQ4WZ27_9ASTR</name>
<dbReference type="Proteomes" id="UP001151760">
    <property type="component" value="Unassembled WGS sequence"/>
</dbReference>
<feature type="compositionally biased region" description="Basic and acidic residues" evidence="1">
    <location>
        <begin position="75"/>
        <end position="88"/>
    </location>
</feature>